<evidence type="ECO:0000313" key="2">
    <source>
        <dbReference type="Proteomes" id="UP000298138"/>
    </source>
</evidence>
<organism evidence="1 2">
    <name type="scientific">Ascodesmis nigricans</name>
    <dbReference type="NCBI Taxonomy" id="341454"/>
    <lineage>
        <taxon>Eukaryota</taxon>
        <taxon>Fungi</taxon>
        <taxon>Dikarya</taxon>
        <taxon>Ascomycota</taxon>
        <taxon>Pezizomycotina</taxon>
        <taxon>Pezizomycetes</taxon>
        <taxon>Pezizales</taxon>
        <taxon>Ascodesmidaceae</taxon>
        <taxon>Ascodesmis</taxon>
    </lineage>
</organism>
<accession>A0A4S2N3N2</accession>
<dbReference type="EMBL" id="ML220113">
    <property type="protein sequence ID" value="TGZ83741.1"/>
    <property type="molecule type" value="Genomic_DNA"/>
</dbReference>
<sequence>MPLSVPWILPAGLQLSRLVETTISERLGPQQFLTAALLSCPSETCCRIRDLLSPSAKLIQCKEAGLGGHFLADYSIIVEWEALNRK</sequence>
<gene>
    <name evidence="1" type="ORF">EX30DRAFT_90418</name>
</gene>
<name>A0A4S2N3N2_9PEZI</name>
<protein>
    <submittedName>
        <fullName evidence="1">Uncharacterized protein</fullName>
    </submittedName>
</protein>
<dbReference type="InParanoid" id="A0A4S2N3N2"/>
<keyword evidence="2" id="KW-1185">Reference proteome</keyword>
<dbReference type="AlphaFoldDB" id="A0A4S2N3N2"/>
<reference evidence="1 2" key="1">
    <citation type="submission" date="2019-04" db="EMBL/GenBank/DDBJ databases">
        <title>Comparative genomics and transcriptomics to analyze fruiting body development in filamentous ascomycetes.</title>
        <authorList>
            <consortium name="DOE Joint Genome Institute"/>
            <person name="Lutkenhaus R."/>
            <person name="Traeger S."/>
            <person name="Breuer J."/>
            <person name="Kuo A."/>
            <person name="Lipzen A."/>
            <person name="Pangilinan J."/>
            <person name="Dilworth D."/>
            <person name="Sandor L."/>
            <person name="Poggeler S."/>
            <person name="Barry K."/>
            <person name="Grigoriev I.V."/>
            <person name="Nowrousian M."/>
        </authorList>
    </citation>
    <scope>NUCLEOTIDE SEQUENCE [LARGE SCALE GENOMIC DNA]</scope>
    <source>
        <strain evidence="1 2">CBS 389.68</strain>
    </source>
</reference>
<evidence type="ECO:0000313" key="1">
    <source>
        <dbReference type="EMBL" id="TGZ83741.1"/>
    </source>
</evidence>
<dbReference type="Proteomes" id="UP000298138">
    <property type="component" value="Unassembled WGS sequence"/>
</dbReference>
<proteinExistence type="predicted"/>